<name>A0A4Z2GGW9_9TELE</name>
<comment type="caution">
    <text evidence="1">The sequence shown here is derived from an EMBL/GenBank/DDBJ whole genome shotgun (WGS) entry which is preliminary data.</text>
</comment>
<dbReference type="Proteomes" id="UP000314294">
    <property type="component" value="Unassembled WGS sequence"/>
</dbReference>
<dbReference type="EMBL" id="SRLO01000549">
    <property type="protein sequence ID" value="TNN52375.1"/>
    <property type="molecule type" value="Genomic_DNA"/>
</dbReference>
<reference evidence="1 2" key="1">
    <citation type="submission" date="2019-03" db="EMBL/GenBank/DDBJ databases">
        <title>First draft genome of Liparis tanakae, snailfish: a comprehensive survey of snailfish specific genes.</title>
        <authorList>
            <person name="Kim W."/>
            <person name="Song I."/>
            <person name="Jeong J.-H."/>
            <person name="Kim D."/>
            <person name="Kim S."/>
            <person name="Ryu S."/>
            <person name="Song J.Y."/>
            <person name="Lee S.K."/>
        </authorList>
    </citation>
    <scope>NUCLEOTIDE SEQUENCE [LARGE SCALE GENOMIC DNA]</scope>
    <source>
        <tissue evidence="1">Muscle</tissue>
    </source>
</reference>
<evidence type="ECO:0000313" key="2">
    <source>
        <dbReference type="Proteomes" id="UP000314294"/>
    </source>
</evidence>
<accession>A0A4Z2GGW9</accession>
<organism evidence="1 2">
    <name type="scientific">Liparis tanakae</name>
    <name type="common">Tanaka's snailfish</name>
    <dbReference type="NCBI Taxonomy" id="230148"/>
    <lineage>
        <taxon>Eukaryota</taxon>
        <taxon>Metazoa</taxon>
        <taxon>Chordata</taxon>
        <taxon>Craniata</taxon>
        <taxon>Vertebrata</taxon>
        <taxon>Euteleostomi</taxon>
        <taxon>Actinopterygii</taxon>
        <taxon>Neopterygii</taxon>
        <taxon>Teleostei</taxon>
        <taxon>Neoteleostei</taxon>
        <taxon>Acanthomorphata</taxon>
        <taxon>Eupercaria</taxon>
        <taxon>Perciformes</taxon>
        <taxon>Cottioidei</taxon>
        <taxon>Cottales</taxon>
        <taxon>Liparidae</taxon>
        <taxon>Liparis</taxon>
    </lineage>
</organism>
<evidence type="ECO:0000313" key="1">
    <source>
        <dbReference type="EMBL" id="TNN52375.1"/>
    </source>
</evidence>
<dbReference type="AlphaFoldDB" id="A0A4Z2GGW9"/>
<gene>
    <name evidence="1" type="ORF">EYF80_037398</name>
</gene>
<sequence length="66" mass="7323">MLIKMAATWQGGSTGNMLQVQRTTAVRLLESTVQSDSRLLSNCWALPLQAWQEVSKACRMSLLLKA</sequence>
<proteinExistence type="predicted"/>
<protein>
    <submittedName>
        <fullName evidence="1">Uncharacterized protein</fullName>
    </submittedName>
</protein>
<keyword evidence="2" id="KW-1185">Reference proteome</keyword>